<feature type="binding site" evidence="11">
    <location>
        <begin position="49"/>
        <end position="53"/>
    </location>
    <ligand>
        <name>GTP</name>
        <dbReference type="ChEBI" id="CHEBI:37565"/>
    </ligand>
</feature>
<dbReference type="PANTHER" id="PTHR21327">
    <property type="entry name" value="GTP CYCLOHYDROLASE II-RELATED"/>
    <property type="match status" value="1"/>
</dbReference>
<feature type="active site" description="Proton acceptor" evidence="11">
    <location>
        <position position="125"/>
    </location>
</feature>
<evidence type="ECO:0000256" key="2">
    <source>
        <dbReference type="ARBA" id="ARBA00005520"/>
    </source>
</evidence>
<dbReference type="FunFam" id="3.40.50.10990:FF:000001">
    <property type="entry name" value="Riboflavin biosynthesis protein RibBA"/>
    <property type="match status" value="1"/>
</dbReference>
<gene>
    <name evidence="11 13" type="primary">ribA</name>
    <name evidence="13" type="ORF">EQG68_03285</name>
</gene>
<evidence type="ECO:0000313" key="14">
    <source>
        <dbReference type="Proteomes" id="UP000289734"/>
    </source>
</evidence>
<comment type="similarity">
    <text evidence="11">Belongs to the GTP cyclohydrolase II family.</text>
</comment>
<dbReference type="OrthoDB" id="9793111at2"/>
<dbReference type="GO" id="GO:0003935">
    <property type="term" value="F:GTP cyclohydrolase II activity"/>
    <property type="evidence" value="ECO:0007669"/>
    <property type="project" value="UniProtKB-UniRule"/>
</dbReference>
<dbReference type="InterPro" id="IPR000926">
    <property type="entry name" value="RibA"/>
</dbReference>
<feature type="binding site" evidence="11">
    <location>
        <begin position="91"/>
        <end position="93"/>
    </location>
    <ligand>
        <name>GTP</name>
        <dbReference type="ChEBI" id="CHEBI:37565"/>
    </ligand>
</feature>
<dbReference type="NCBIfam" id="NF001591">
    <property type="entry name" value="PRK00393.1"/>
    <property type="match status" value="1"/>
</dbReference>
<comment type="caution">
    <text evidence="13">The sequence shown here is derived from an EMBL/GenBank/DDBJ whole genome shotgun (WGS) entry which is preliminary data.</text>
</comment>
<dbReference type="PANTHER" id="PTHR21327:SF18">
    <property type="entry name" value="3,4-DIHYDROXY-2-BUTANONE 4-PHOSPHATE SYNTHASE"/>
    <property type="match status" value="1"/>
</dbReference>
<proteinExistence type="inferred from homology"/>
<feature type="binding site" evidence="11">
    <location>
        <position position="65"/>
    </location>
    <ligand>
        <name>Zn(2+)</name>
        <dbReference type="ChEBI" id="CHEBI:29105"/>
        <note>catalytic</note>
    </ligand>
</feature>
<dbReference type="HAMAP" id="MF_00179">
    <property type="entry name" value="RibA"/>
    <property type="match status" value="1"/>
</dbReference>
<dbReference type="InterPro" id="IPR036144">
    <property type="entry name" value="RibA-like_sf"/>
</dbReference>
<evidence type="ECO:0000256" key="1">
    <source>
        <dbReference type="ARBA" id="ARBA00004853"/>
    </source>
</evidence>
<evidence type="ECO:0000313" key="13">
    <source>
        <dbReference type="EMBL" id="RXR34072.1"/>
    </source>
</evidence>
<feature type="binding site" evidence="11">
    <location>
        <position position="153"/>
    </location>
    <ligand>
        <name>GTP</name>
        <dbReference type="ChEBI" id="CHEBI:37565"/>
    </ligand>
</feature>
<dbReference type="EMBL" id="SBKQ01000003">
    <property type="protein sequence ID" value="RXR34072.1"/>
    <property type="molecule type" value="Genomic_DNA"/>
</dbReference>
<feature type="domain" description="GTP cyclohydrolase II" evidence="12">
    <location>
        <begin position="6"/>
        <end position="169"/>
    </location>
</feature>
<dbReference type="AlphaFoldDB" id="A0A4Q1KV87"/>
<dbReference type="UniPathway" id="UPA00275">
    <property type="reaction ID" value="UER00400"/>
</dbReference>
<comment type="similarity">
    <text evidence="2">In the N-terminal section; belongs to the DHBP synthase family.</text>
</comment>
<dbReference type="GO" id="GO:0008686">
    <property type="term" value="F:3,4-dihydroxy-2-butanone-4-phosphate synthase activity"/>
    <property type="evidence" value="ECO:0007669"/>
    <property type="project" value="TreeGrafter"/>
</dbReference>
<dbReference type="GO" id="GO:0008270">
    <property type="term" value="F:zinc ion binding"/>
    <property type="evidence" value="ECO:0007669"/>
    <property type="project" value="UniProtKB-UniRule"/>
</dbReference>
<comment type="function">
    <text evidence="9 11">Catalyzes the conversion of GTP to 2,5-diamino-6-ribosylamino-4(3H)-pyrimidinone 5'-phosphate (DARP), formate and pyrophosphate.</text>
</comment>
<dbReference type="Gene3D" id="3.40.50.10990">
    <property type="entry name" value="GTP cyclohydrolase II"/>
    <property type="match status" value="1"/>
</dbReference>
<feature type="binding site" evidence="11">
    <location>
        <position position="67"/>
    </location>
    <ligand>
        <name>Zn(2+)</name>
        <dbReference type="ChEBI" id="CHEBI:29105"/>
        <note>catalytic</note>
    </ligand>
</feature>
<dbReference type="GO" id="GO:0009231">
    <property type="term" value="P:riboflavin biosynthetic process"/>
    <property type="evidence" value="ECO:0007669"/>
    <property type="project" value="UniProtKB-UniRule"/>
</dbReference>
<evidence type="ECO:0000256" key="4">
    <source>
        <dbReference type="ARBA" id="ARBA00022723"/>
    </source>
</evidence>
<name>A0A4Q1KV87_9FLAO</name>
<evidence type="ECO:0000259" key="12">
    <source>
        <dbReference type="Pfam" id="PF00925"/>
    </source>
</evidence>
<keyword evidence="14" id="KW-1185">Reference proteome</keyword>
<evidence type="ECO:0000256" key="8">
    <source>
        <dbReference type="ARBA" id="ARBA00023134"/>
    </source>
</evidence>
<evidence type="ECO:0000256" key="6">
    <source>
        <dbReference type="ARBA" id="ARBA00022801"/>
    </source>
</evidence>
<dbReference type="GO" id="GO:0005525">
    <property type="term" value="F:GTP binding"/>
    <property type="evidence" value="ECO:0007669"/>
    <property type="project" value="UniProtKB-KW"/>
</dbReference>
<keyword evidence="7 11" id="KW-0862">Zinc</keyword>
<keyword evidence="5 11" id="KW-0547">Nucleotide-binding</keyword>
<reference evidence="14" key="1">
    <citation type="submission" date="2019-01" db="EMBL/GenBank/DDBJ databases">
        <title>Cytophagaceae bacterium strain CAR-16.</title>
        <authorList>
            <person name="Chen W.-M."/>
        </authorList>
    </citation>
    <scope>NUCLEOTIDE SEQUENCE [LARGE SCALE GENOMIC DNA]</scope>
    <source>
        <strain evidence="14">ICH-30</strain>
    </source>
</reference>
<accession>A0A4Q1KV87</accession>
<dbReference type="Pfam" id="PF00925">
    <property type="entry name" value="GTP_cyclohydro2"/>
    <property type="match status" value="1"/>
</dbReference>
<dbReference type="EC" id="3.5.4.25" evidence="11"/>
<feature type="binding site" evidence="11">
    <location>
        <position position="54"/>
    </location>
    <ligand>
        <name>Zn(2+)</name>
        <dbReference type="ChEBI" id="CHEBI:29105"/>
        <note>catalytic</note>
    </ligand>
</feature>
<evidence type="ECO:0000256" key="5">
    <source>
        <dbReference type="ARBA" id="ARBA00022741"/>
    </source>
</evidence>
<organism evidence="13 14">
    <name type="scientific">Flavobacterium piscinae</name>
    <dbReference type="NCBI Taxonomy" id="2506424"/>
    <lineage>
        <taxon>Bacteria</taxon>
        <taxon>Pseudomonadati</taxon>
        <taxon>Bacteroidota</taxon>
        <taxon>Flavobacteriia</taxon>
        <taxon>Flavobacteriales</taxon>
        <taxon>Flavobacteriaceae</taxon>
        <taxon>Flavobacterium</taxon>
    </lineage>
</organism>
<dbReference type="Proteomes" id="UP000289734">
    <property type="component" value="Unassembled WGS sequence"/>
</dbReference>
<evidence type="ECO:0000256" key="7">
    <source>
        <dbReference type="ARBA" id="ARBA00022833"/>
    </source>
</evidence>
<dbReference type="GO" id="GO:0005829">
    <property type="term" value="C:cytosol"/>
    <property type="evidence" value="ECO:0007669"/>
    <property type="project" value="TreeGrafter"/>
</dbReference>
<feature type="binding site" evidence="11">
    <location>
        <position position="70"/>
    </location>
    <ligand>
        <name>GTP</name>
        <dbReference type="ChEBI" id="CHEBI:37565"/>
    </ligand>
</feature>
<dbReference type="SUPFAM" id="SSF142695">
    <property type="entry name" value="RibA-like"/>
    <property type="match status" value="1"/>
</dbReference>
<evidence type="ECO:0000256" key="11">
    <source>
        <dbReference type="HAMAP-Rule" id="MF_00179"/>
    </source>
</evidence>
<feature type="active site" description="Nucleophile" evidence="11">
    <location>
        <position position="127"/>
    </location>
</feature>
<comment type="cofactor">
    <cofactor evidence="11">
        <name>Zn(2+)</name>
        <dbReference type="ChEBI" id="CHEBI:29105"/>
    </cofactor>
    <text evidence="11">Binds 1 zinc ion per subunit.</text>
</comment>
<protein>
    <recommendedName>
        <fullName evidence="11">GTP cyclohydrolase-2</fullName>
        <ecNumber evidence="11">3.5.4.25</ecNumber>
    </recommendedName>
    <alternativeName>
        <fullName evidence="11">GTP cyclohydrolase II</fullName>
    </alternativeName>
</protein>
<dbReference type="RefSeq" id="WP_129463359.1">
    <property type="nucleotide sequence ID" value="NZ_SBKQ01000003.1"/>
</dbReference>
<keyword evidence="6 11" id="KW-0378">Hydrolase</keyword>
<keyword evidence="4 11" id="KW-0479">Metal-binding</keyword>
<feature type="binding site" evidence="11">
    <location>
        <position position="148"/>
    </location>
    <ligand>
        <name>GTP</name>
        <dbReference type="ChEBI" id="CHEBI:37565"/>
    </ligand>
</feature>
<dbReference type="NCBIfam" id="TIGR00505">
    <property type="entry name" value="ribA"/>
    <property type="match status" value="1"/>
</dbReference>
<evidence type="ECO:0000256" key="3">
    <source>
        <dbReference type="ARBA" id="ARBA00022619"/>
    </source>
</evidence>
<keyword evidence="8 11" id="KW-0342">GTP-binding</keyword>
<sequence length="195" mass="22390">MLKNQVETILPTEWGNFRMIAYSENEEDWMPHLALIHENTDFEKPVPIRLHSECLTGDIFHSTKCECGKQLHQSLAYFQENGGILLYLRQEGRNIGLINKMKAYNLQKNGKNTVEANLALGLPADGRNFEEAIQILEDLQLKSILLLTNNPEKLAAFEQSSIQLIGRIPIEIKASVHNQNYLETKKMFFNHILEL</sequence>
<keyword evidence="3 11" id="KW-0686">Riboflavin biosynthesis</keyword>
<comment type="pathway">
    <text evidence="1 11">Cofactor biosynthesis; riboflavin biosynthesis; 5-amino-6-(D-ribitylamino)uracil from GTP: step 1/4.</text>
</comment>
<feature type="binding site" evidence="11">
    <location>
        <position position="113"/>
    </location>
    <ligand>
        <name>GTP</name>
        <dbReference type="ChEBI" id="CHEBI:37565"/>
    </ligand>
</feature>
<comment type="catalytic activity">
    <reaction evidence="10 11">
        <text>GTP + 4 H2O = 2,5-diamino-6-hydroxy-4-(5-phosphoribosylamino)-pyrimidine + formate + 2 phosphate + 3 H(+)</text>
        <dbReference type="Rhea" id="RHEA:23704"/>
        <dbReference type="ChEBI" id="CHEBI:15377"/>
        <dbReference type="ChEBI" id="CHEBI:15378"/>
        <dbReference type="ChEBI" id="CHEBI:15740"/>
        <dbReference type="ChEBI" id="CHEBI:37565"/>
        <dbReference type="ChEBI" id="CHEBI:43474"/>
        <dbReference type="ChEBI" id="CHEBI:58614"/>
        <dbReference type="EC" id="3.5.4.25"/>
    </reaction>
</comment>
<evidence type="ECO:0000256" key="9">
    <source>
        <dbReference type="ARBA" id="ARBA00043932"/>
    </source>
</evidence>
<dbReference type="InterPro" id="IPR032677">
    <property type="entry name" value="GTP_cyclohydro_II"/>
</dbReference>
<dbReference type="CDD" id="cd00641">
    <property type="entry name" value="GTP_cyclohydro2"/>
    <property type="match status" value="1"/>
</dbReference>
<evidence type="ECO:0000256" key="10">
    <source>
        <dbReference type="ARBA" id="ARBA00049295"/>
    </source>
</evidence>